<dbReference type="SUPFAM" id="SSF109604">
    <property type="entry name" value="HD-domain/PDEase-like"/>
    <property type="match status" value="1"/>
</dbReference>
<dbReference type="Pfam" id="PF21697">
    <property type="entry name" value="Ppx_C"/>
    <property type="match status" value="1"/>
</dbReference>
<name>A0A249MSL2_SPHXE</name>
<dbReference type="AlphaFoldDB" id="A0A249MSL2"/>
<reference evidence="3 4" key="1">
    <citation type="submission" date="2017-08" db="EMBL/GenBank/DDBJ databases">
        <title>Whole Genome Sequence of Sphingobium hydrophobicum C1: Insights into Adaption to the Electronic-waste Contaminated Sediment.</title>
        <authorList>
            <person name="Song D."/>
            <person name="Chen X."/>
            <person name="Xu M."/>
        </authorList>
    </citation>
    <scope>NUCLEOTIDE SEQUENCE [LARGE SCALE GENOMIC DNA]</scope>
    <source>
        <strain evidence="3 4">C1</strain>
    </source>
</reference>
<dbReference type="InterPro" id="IPR043129">
    <property type="entry name" value="ATPase_NBD"/>
</dbReference>
<dbReference type="GO" id="GO:0016462">
    <property type="term" value="F:pyrophosphatase activity"/>
    <property type="evidence" value="ECO:0007669"/>
    <property type="project" value="TreeGrafter"/>
</dbReference>
<dbReference type="Pfam" id="PF02541">
    <property type="entry name" value="Ppx-GppA"/>
    <property type="match status" value="1"/>
</dbReference>
<dbReference type="InterPro" id="IPR050273">
    <property type="entry name" value="GppA/Ppx_hydrolase"/>
</dbReference>
<dbReference type="KEGG" id="shyd:CJD35_07525"/>
<dbReference type="InterPro" id="IPR003695">
    <property type="entry name" value="Ppx_GppA_N"/>
</dbReference>
<dbReference type="Gene3D" id="1.10.3210.10">
    <property type="entry name" value="Hypothetical protein af1432"/>
    <property type="match status" value="1"/>
</dbReference>
<dbReference type="PANTHER" id="PTHR30005">
    <property type="entry name" value="EXOPOLYPHOSPHATASE"/>
    <property type="match status" value="1"/>
</dbReference>
<dbReference type="InterPro" id="IPR048951">
    <property type="entry name" value="Ppx_C"/>
</dbReference>
<evidence type="ECO:0000259" key="1">
    <source>
        <dbReference type="Pfam" id="PF02541"/>
    </source>
</evidence>
<gene>
    <name evidence="3" type="ORF">CJD35_07525</name>
</gene>
<proteinExistence type="predicted"/>
<dbReference type="SUPFAM" id="SSF53067">
    <property type="entry name" value="Actin-like ATPase domain"/>
    <property type="match status" value="2"/>
</dbReference>
<organism evidence="3 4">
    <name type="scientific">Sphingobium xenophagum</name>
    <dbReference type="NCBI Taxonomy" id="121428"/>
    <lineage>
        <taxon>Bacteria</taxon>
        <taxon>Pseudomonadati</taxon>
        <taxon>Pseudomonadota</taxon>
        <taxon>Alphaproteobacteria</taxon>
        <taxon>Sphingomonadales</taxon>
        <taxon>Sphingomonadaceae</taxon>
        <taxon>Sphingobium</taxon>
    </lineage>
</organism>
<dbReference type="RefSeq" id="WP_017183825.1">
    <property type="nucleotide sequence ID" value="NZ_CP022745.1"/>
</dbReference>
<dbReference type="EMBL" id="CP022745">
    <property type="protein sequence ID" value="ASY44308.1"/>
    <property type="molecule type" value="Genomic_DNA"/>
</dbReference>
<accession>A0A249MSL2</accession>
<feature type="domain" description="Exopolyphosphatase C-terminal" evidence="2">
    <location>
        <begin position="355"/>
        <end position="503"/>
    </location>
</feature>
<evidence type="ECO:0000313" key="3">
    <source>
        <dbReference type="EMBL" id="ASY44308.1"/>
    </source>
</evidence>
<dbReference type="CDD" id="cd24052">
    <property type="entry name" value="ASKHA_NBD_HpPPX-GppA-like"/>
    <property type="match status" value="1"/>
</dbReference>
<dbReference type="Proteomes" id="UP000217141">
    <property type="component" value="Chromosome I"/>
</dbReference>
<dbReference type="PANTHER" id="PTHR30005:SF0">
    <property type="entry name" value="RETROGRADE REGULATION PROTEIN 2"/>
    <property type="match status" value="1"/>
</dbReference>
<dbReference type="Gene3D" id="3.30.420.150">
    <property type="entry name" value="Exopolyphosphatase. Domain 2"/>
    <property type="match status" value="1"/>
</dbReference>
<evidence type="ECO:0000259" key="2">
    <source>
        <dbReference type="Pfam" id="PF21697"/>
    </source>
</evidence>
<feature type="domain" description="Ppx/GppA phosphatase N-terminal" evidence="1">
    <location>
        <begin position="49"/>
        <end position="315"/>
    </location>
</feature>
<evidence type="ECO:0000313" key="4">
    <source>
        <dbReference type="Proteomes" id="UP000217141"/>
    </source>
</evidence>
<dbReference type="Gene3D" id="3.30.420.40">
    <property type="match status" value="1"/>
</dbReference>
<protein>
    <submittedName>
        <fullName evidence="3">Exopolyphosphatase</fullName>
    </submittedName>
</protein>
<sequence>MNSMLSRVREAAHTMTMSAQPTTGRTAIIDIGSNSVRLVVYDGPRRIPFILFNEKVMAGLGAALARTGQIEPEPMERGLRAAERFAHLCRQMKVADIRCVATAAVRDATNGPEFIARAAAMGLTVELLSGRQEAVGAAMGVLSGIPHADGIVGDLGGGSLELARIRDGQVHDTISLPLGVLRLPQIRAKGPRLLERQVAKMLADAGWHQAPDLPFYLVGGSWRALARFDMQLTQFPLPVVHQYEMPATRAEQLIRIVSHVDRARLKEIPGMSGSRVPTLGDAAALLSVVVRQLRSSRLVVSAYGLREGLLFEGLPPEIRAHDPLLVAAEAEGEAQSRFRGHGDRIERWIAPLFADDAPAARRIRRAACLLADVGWRANPDFRAERGMEIALHSNWVGITAAERAMLGQALFSHFGGGTAIAPGLERLASAEALRRAMLWGLAIRLAQRLSGGVERPLTHTRLTLRDGLLLLELDSDDVALGGEVVERRLRHLAQTLGVKYRLVRGDG</sequence>